<dbReference type="Pfam" id="PF00023">
    <property type="entry name" value="Ank"/>
    <property type="match status" value="1"/>
</dbReference>
<organism evidence="2 3">
    <name type="scientific">Verticillium longisporum</name>
    <name type="common">Verticillium dahliae var. longisporum</name>
    <dbReference type="NCBI Taxonomy" id="100787"/>
    <lineage>
        <taxon>Eukaryota</taxon>
        <taxon>Fungi</taxon>
        <taxon>Dikarya</taxon>
        <taxon>Ascomycota</taxon>
        <taxon>Pezizomycotina</taxon>
        <taxon>Sordariomycetes</taxon>
        <taxon>Hypocreomycetidae</taxon>
        <taxon>Glomerellales</taxon>
        <taxon>Plectosphaerellaceae</taxon>
        <taxon>Verticillium</taxon>
    </lineage>
</organism>
<keyword evidence="1" id="KW-0040">ANK repeat</keyword>
<sequence>MEVFVSSLDHVPGTLECVLIFMNEDGPCWGGWRNWVDTHDDDEVHAAEDEDVPPGPSYYALKFGLTALAVTHVQLAEMILEVGVDIETKAGGGRTLTLLWITTWPVENVNAAASNGLVKVVRFLVEKGADINLASNNAFTPANATAGNALRLTS</sequence>
<dbReference type="Proteomes" id="UP000045706">
    <property type="component" value="Unassembled WGS sequence"/>
</dbReference>
<dbReference type="Gene3D" id="1.25.40.20">
    <property type="entry name" value="Ankyrin repeat-containing domain"/>
    <property type="match status" value="1"/>
</dbReference>
<reference evidence="3" key="1">
    <citation type="submission" date="2015-05" db="EMBL/GenBank/DDBJ databases">
        <authorList>
            <person name="Fogelqvist Johan"/>
        </authorList>
    </citation>
    <scope>NUCLEOTIDE SEQUENCE [LARGE SCALE GENOMIC DNA]</scope>
</reference>
<feature type="repeat" description="ANK" evidence="1">
    <location>
        <begin position="109"/>
        <end position="136"/>
    </location>
</feature>
<evidence type="ECO:0000256" key="1">
    <source>
        <dbReference type="PROSITE-ProRule" id="PRU00023"/>
    </source>
</evidence>
<evidence type="ECO:0000313" key="2">
    <source>
        <dbReference type="EMBL" id="CRK30166.1"/>
    </source>
</evidence>
<dbReference type="AlphaFoldDB" id="A0A0G4M7J5"/>
<proteinExistence type="predicted"/>
<accession>A0A0G4M7J5</accession>
<dbReference type="EMBL" id="CVQI01022558">
    <property type="protein sequence ID" value="CRK30166.1"/>
    <property type="molecule type" value="Genomic_DNA"/>
</dbReference>
<dbReference type="PROSITE" id="PS50088">
    <property type="entry name" value="ANK_REPEAT"/>
    <property type="match status" value="1"/>
</dbReference>
<gene>
    <name evidence="2" type="ORF">BN1723_014343</name>
</gene>
<feature type="non-terminal residue" evidence="2">
    <location>
        <position position="154"/>
    </location>
</feature>
<protein>
    <submittedName>
        <fullName evidence="2">Uncharacterized protein</fullName>
    </submittedName>
</protein>
<evidence type="ECO:0000313" key="3">
    <source>
        <dbReference type="Proteomes" id="UP000045706"/>
    </source>
</evidence>
<dbReference type="InterPro" id="IPR002110">
    <property type="entry name" value="Ankyrin_rpt"/>
</dbReference>
<dbReference type="SUPFAM" id="SSF48403">
    <property type="entry name" value="Ankyrin repeat"/>
    <property type="match status" value="1"/>
</dbReference>
<name>A0A0G4M7J5_VERLO</name>
<dbReference type="InterPro" id="IPR036770">
    <property type="entry name" value="Ankyrin_rpt-contain_sf"/>
</dbReference>